<dbReference type="GO" id="GO:0042393">
    <property type="term" value="F:histone binding"/>
    <property type="evidence" value="ECO:0007669"/>
    <property type="project" value="TreeGrafter"/>
</dbReference>
<dbReference type="InterPro" id="IPR003029">
    <property type="entry name" value="S1_domain"/>
</dbReference>
<feature type="region of interest" description="Disordered" evidence="11">
    <location>
        <begin position="1"/>
        <end position="222"/>
    </location>
</feature>
<dbReference type="eggNOG" id="KOG1856">
    <property type="taxonomic scope" value="Eukaryota"/>
</dbReference>
<dbReference type="PANTHER" id="PTHR10145:SF6">
    <property type="entry name" value="TRANSCRIPTION ELONGATION FACTOR SPT6"/>
    <property type="match status" value="1"/>
</dbReference>
<feature type="compositionally biased region" description="Basic residues" evidence="11">
    <location>
        <begin position="84"/>
        <end position="98"/>
    </location>
</feature>
<proteinExistence type="inferred from homology"/>
<evidence type="ECO:0000313" key="14">
    <source>
        <dbReference type="Proteomes" id="UP000007431"/>
    </source>
</evidence>
<dbReference type="Pfam" id="PF14641">
    <property type="entry name" value="HTH_44"/>
    <property type="match status" value="1"/>
</dbReference>
<dbReference type="InterPro" id="IPR049540">
    <property type="entry name" value="Spt6-like_S1"/>
</dbReference>
<dbReference type="InterPro" id="IPR017072">
    <property type="entry name" value="TF_Spt6"/>
</dbReference>
<keyword evidence="8 10" id="KW-0539">Nucleus</keyword>
<evidence type="ECO:0000256" key="4">
    <source>
        <dbReference type="ARBA" id="ARBA00020248"/>
    </source>
</evidence>
<feature type="domain" description="S1 motif" evidence="12">
    <location>
        <begin position="1145"/>
        <end position="1217"/>
    </location>
</feature>
<sequence length="1586" mass="178474">MSSPPPAEYAPEPVGEDVPMQDAEQQEPPPEDEDAEGDVVMPGADDDSSEEGEDDEEEERRIRQGFIVDEDEEEEEDEEEARRERRSKRRKKKHRHRRREEEEALEEDDLELLEENTGTSFRRNNLTRLRRGRDSESPPAGSRRRKNVIDSDDDLDDDIALPKPGDVQAIFDDDRGRDDDEEYGSDDFIDYDEEEDGAMDEETRQERREERRRQEAERRRRVRSALPQLAGIDAGALDEMHDIFGGDDYDWALEADEEIAEPTEQPETRYQDVFEPSEIRNRLLTEDDDLIRAQDIPERMQLTSSGLSGSSAVIMPEPFSESDVQAAALWVTQRISNEINNTYFGQYAKHRELAGSLIMAVTYAIRAMFVSGYEVPYIWTHKRDHIIHFDAAKARESNQDEAAMFGLLSLDDLWRIYTLGQKFRALLERKRSLTASYARLKVEDDYYDTEIFPKLESVESIADATEWLMMKYKDKKQDADTFRFHDDNEEQIEAKKHKRPSRISAYEVAKNSIASRVAHGFGLTASQIVENFHAVSKKDGKPVHFIEEFEQTPLAYAEQHIDPDPTKAKSPEELLAQARLILSTELGKDPNLRQAIRDVFKSSAVFSVSPTERGITKIDVTHPFYAFKYLLDKPITEFLDTPQFLQILAAESEHLVTVSISLSPLAQQQFEDLLNDACTSDAFGESSKLWNAERRQAVHDAVEQHLIPAGRKWVRDYLREEIEDAMANKCGTALYERIHVAPWKSQTDTDTPLGAVPAVLAVSWGKGDVQRDPIHAVFVDSEGRMRDYTQLENFHTQQPRDEFVDLIRRRNPDVIVIGGFSMATTKLSQRIKEILGEYSNQGGLAPKPVVYVPDDVARIYQHSRRAAEEFTTLPTIARYCVGLARYTQGPLNEFAALGSDVTAITLDEDLQQWVPKEKLLTAFERRLVDVTNKVGVDINRAVTDPYYQHLLPFVCGLGPRKAQALVKKISAMGGSLTNREQFIKKGLLTTRIFLNAAGFLRINVNDMTSSASKKRAQMMDVDEELASDPLDNTRIHPEDYELARKMAADALEYDEEDLHDVHPSHVVSVLMKEPDRQNKLNDLNLVDFAISLLEANNEPKRHTLGMIRSELVNPFCEYRDPFPLLEAWDVLTMLSGETYKTLRRGLIVSAAVMRIQPGKATLRLDSGVEAYVTEEYAADRPGRIDAALQKGQIVSAVVIEHKFDIANDSLMLELSTRPMDLAPGDEQFRKVKPDMHWDDNREDKDKDIVERRKRAEERKTRRVVKHPDFHNFNSKQAEEYLENQNRGDVVIRPSSKGTNHLAVTWKVDDGLYQHINVMEPNADAAGTGVSNQLIVDPTHVYSDLDELIVNHVQAMARRVDDLMAHERFKKGPEDELHLYLKQQLAANPKRSMYGFTLNRKKPGHFNLCFLASKGSTVQSWPVRVAPEAYYLFDAAAVGVSELCDAFKVRHLHESQNLANGGKTPYPGAGGRTPARGHATPGHMTSRGRTPNPYAGGVTPRPPPPGGVTPRPPPPPNAFPGGPAPPPNAFGAPPMPPAPGFNGGWGAVPPAPPGGMVPPGMNPQRAAMLQQAGGAGGWGGGSGGWGQ</sequence>
<feature type="compositionally biased region" description="Acidic residues" evidence="11">
    <location>
        <begin position="179"/>
        <end position="200"/>
    </location>
</feature>
<dbReference type="FunFam" id="1.10.10.2740:FF:000002">
    <property type="entry name" value="Transcription elongation factor Spt6"/>
    <property type="match status" value="1"/>
</dbReference>
<dbReference type="Pfam" id="PF14633">
    <property type="entry name" value="SH2_2"/>
    <property type="match status" value="1"/>
</dbReference>
<keyword evidence="6" id="KW-0727">SH2 domain</keyword>
<evidence type="ECO:0000256" key="9">
    <source>
        <dbReference type="ARBA" id="ARBA00093389"/>
    </source>
</evidence>
<dbReference type="InterPro" id="IPR010994">
    <property type="entry name" value="RuvA_2-like"/>
</dbReference>
<dbReference type="Pfam" id="PF22706">
    <property type="entry name" value="Tex_central_region"/>
    <property type="match status" value="1"/>
</dbReference>
<feature type="compositionally biased region" description="Acidic residues" evidence="11">
    <location>
        <begin position="150"/>
        <end position="159"/>
    </location>
</feature>
<dbReference type="PIRSF" id="PIRSF036947">
    <property type="entry name" value="Spt6"/>
    <property type="match status" value="1"/>
</dbReference>
<feature type="compositionally biased region" description="Basic and acidic residues" evidence="11">
    <location>
        <begin position="201"/>
        <end position="218"/>
    </location>
</feature>
<comment type="subcellular location">
    <subcellularLocation>
        <location evidence="2">Chromosome</location>
    </subcellularLocation>
    <subcellularLocation>
        <location evidence="1 10">Nucleus</location>
    </subcellularLocation>
</comment>
<feature type="compositionally biased region" description="Gly residues" evidence="11">
    <location>
        <begin position="1572"/>
        <end position="1586"/>
    </location>
</feature>
<evidence type="ECO:0000256" key="6">
    <source>
        <dbReference type="ARBA" id="ARBA00022999"/>
    </source>
</evidence>
<comment type="similarity">
    <text evidence="3 10">Belongs to the SPT6 family.</text>
</comment>
<protein>
    <recommendedName>
        <fullName evidence="4 10">Transcription elongation factor Spt6</fullName>
    </recommendedName>
</protein>
<dbReference type="GO" id="GO:0034728">
    <property type="term" value="P:nucleosome organization"/>
    <property type="evidence" value="ECO:0007669"/>
    <property type="project" value="TreeGrafter"/>
</dbReference>
<dbReference type="STRING" id="578458.D8PTB3"/>
<feature type="region of interest" description="Disordered" evidence="11">
    <location>
        <begin position="1456"/>
        <end position="1586"/>
    </location>
</feature>
<dbReference type="SUPFAM" id="SSF55550">
    <property type="entry name" value="SH2 domain"/>
    <property type="match status" value="1"/>
</dbReference>
<name>D8PTB3_SCHCM</name>
<feature type="compositionally biased region" description="Acidic residues" evidence="11">
    <location>
        <begin position="68"/>
        <end position="79"/>
    </location>
</feature>
<keyword evidence="5" id="KW-0158">Chromosome</keyword>
<comment type="function">
    <text evidence="9">Histone H3-H4 chaperone that plays a role in maintenance of chromatin structure during RNA polymerase II transcription elongation thereby repressing transcription initiation from cryptic promoters. Mediates the reassembly of nucleosomes onto the promoters of at least a selected set of genes during repression; the nucleosome reassembly is essential for transcriptional repression. Essential for viability.</text>
</comment>
<dbReference type="InterPro" id="IPR028088">
    <property type="entry name" value="Spt6_HTH_DNA-bd_dom"/>
</dbReference>
<evidence type="ECO:0000256" key="5">
    <source>
        <dbReference type="ARBA" id="ARBA00022454"/>
    </source>
</evidence>
<evidence type="ECO:0000256" key="10">
    <source>
        <dbReference type="PIRNR" id="PIRNR036947"/>
    </source>
</evidence>
<evidence type="ECO:0000259" key="12">
    <source>
        <dbReference type="PROSITE" id="PS50126"/>
    </source>
</evidence>
<dbReference type="InParanoid" id="D8PTB3"/>
<dbReference type="EMBL" id="GL377303">
    <property type="protein sequence ID" value="EFJ01285.1"/>
    <property type="molecule type" value="Genomic_DNA"/>
</dbReference>
<dbReference type="InterPro" id="IPR035420">
    <property type="entry name" value="Spt6_SH2"/>
</dbReference>
<dbReference type="InterPro" id="IPR028231">
    <property type="entry name" value="Spt6_YqgF"/>
</dbReference>
<dbReference type="CDD" id="cd09928">
    <property type="entry name" value="SH2_Cterm_SPT6_like"/>
    <property type="match status" value="1"/>
</dbReference>
<feature type="compositionally biased region" description="Acidic residues" evidence="11">
    <location>
        <begin position="44"/>
        <end position="58"/>
    </location>
</feature>
<dbReference type="SUPFAM" id="SSF158832">
    <property type="entry name" value="Tex N-terminal region-like"/>
    <property type="match status" value="1"/>
</dbReference>
<dbReference type="Pfam" id="PF14635">
    <property type="entry name" value="HHH_7"/>
    <property type="match status" value="1"/>
</dbReference>
<dbReference type="Gene3D" id="1.10.10.650">
    <property type="entry name" value="RuvA domain 2-like"/>
    <property type="match status" value="1"/>
</dbReference>
<dbReference type="Gene3D" id="1.10.10.2740">
    <property type="entry name" value="Spt6, Death-like domain"/>
    <property type="match status" value="1"/>
</dbReference>
<dbReference type="KEGG" id="scm:SCHCO_02523785"/>
<dbReference type="FunCoup" id="D8PTB3">
    <property type="interactions" value="815"/>
</dbReference>
<dbReference type="GO" id="GO:0008023">
    <property type="term" value="C:transcription elongation factor complex"/>
    <property type="evidence" value="ECO:0007669"/>
    <property type="project" value="TreeGrafter"/>
</dbReference>
<dbReference type="Gene3D" id="3.30.420.140">
    <property type="entry name" value="YqgF/RNase H-like domain"/>
    <property type="match status" value="1"/>
</dbReference>
<dbReference type="Pfam" id="PF14639">
    <property type="entry name" value="YqgF"/>
    <property type="match status" value="1"/>
</dbReference>
<evidence type="ECO:0000256" key="2">
    <source>
        <dbReference type="ARBA" id="ARBA00004286"/>
    </source>
</evidence>
<dbReference type="VEuPathDB" id="FungiDB:SCHCODRAFT_02523785"/>
<dbReference type="InterPro" id="IPR055179">
    <property type="entry name" value="Tex-like_central_region"/>
</dbReference>
<feature type="compositionally biased region" description="Acidic residues" evidence="11">
    <location>
        <begin position="102"/>
        <end position="114"/>
    </location>
</feature>
<evidence type="ECO:0000256" key="1">
    <source>
        <dbReference type="ARBA" id="ARBA00004123"/>
    </source>
</evidence>
<comment type="function">
    <text evidence="10">Plays a role in maintenance of chromatin structure during RNA polymerase II transcription elongation thereby repressing transcription initiation from cryptic promoters. Mediates the reassembly of nucleosomes onto the promoters of at least a selected set of genes during repression; the nucleosome reassembly is essential for transcriptional repression.</text>
</comment>
<dbReference type="FunFam" id="1.10.150.850:FF:000001">
    <property type="entry name" value="Transcription elongation factor spt6"/>
    <property type="match status" value="1"/>
</dbReference>
<gene>
    <name evidence="13" type="ORF">SCHCODRAFT_256245</name>
</gene>
<feature type="compositionally biased region" description="Pro residues" evidence="11">
    <location>
        <begin position="1499"/>
        <end position="1538"/>
    </location>
</feature>
<dbReference type="RefSeq" id="XP_003036187.1">
    <property type="nucleotide sequence ID" value="XM_003036141.1"/>
</dbReference>
<dbReference type="GO" id="GO:0031491">
    <property type="term" value="F:nucleosome binding"/>
    <property type="evidence" value="ECO:0007669"/>
    <property type="project" value="TreeGrafter"/>
</dbReference>
<dbReference type="InterPro" id="IPR037027">
    <property type="entry name" value="YqgF/RNaseH-like_dom_sf"/>
</dbReference>
<dbReference type="InterPro" id="IPR012337">
    <property type="entry name" value="RNaseH-like_sf"/>
</dbReference>
<dbReference type="InterPro" id="IPR041692">
    <property type="entry name" value="HHH_9"/>
</dbReference>
<dbReference type="PROSITE" id="PS50126">
    <property type="entry name" value="S1"/>
    <property type="match status" value="1"/>
</dbReference>
<evidence type="ECO:0000256" key="8">
    <source>
        <dbReference type="ARBA" id="ARBA00023242"/>
    </source>
</evidence>
<dbReference type="OrthoDB" id="995477at2759"/>
<dbReference type="GO" id="GO:0140673">
    <property type="term" value="P:transcription elongation-coupled chromatin remodeling"/>
    <property type="evidence" value="ECO:0007669"/>
    <property type="project" value="InterPro"/>
</dbReference>
<dbReference type="Pfam" id="PF17674">
    <property type="entry name" value="HHH_9"/>
    <property type="match status" value="1"/>
</dbReference>
<keyword evidence="7 10" id="KW-0804">Transcription</keyword>
<reference evidence="13 14" key="1">
    <citation type="journal article" date="2010" name="Nat. Biotechnol.">
        <title>Genome sequence of the model mushroom Schizophyllum commune.</title>
        <authorList>
            <person name="Ohm R.A."/>
            <person name="de Jong J.F."/>
            <person name="Lugones L.G."/>
            <person name="Aerts A."/>
            <person name="Kothe E."/>
            <person name="Stajich J.E."/>
            <person name="de Vries R.P."/>
            <person name="Record E."/>
            <person name="Levasseur A."/>
            <person name="Baker S.E."/>
            <person name="Bartholomew K.A."/>
            <person name="Coutinho P.M."/>
            <person name="Erdmann S."/>
            <person name="Fowler T.J."/>
            <person name="Gathman A.C."/>
            <person name="Lombard V."/>
            <person name="Henrissat B."/>
            <person name="Knabe N."/>
            <person name="Kuees U."/>
            <person name="Lilly W.W."/>
            <person name="Lindquist E."/>
            <person name="Lucas S."/>
            <person name="Magnuson J.K."/>
            <person name="Piumi F."/>
            <person name="Raudaskoski M."/>
            <person name="Salamov A."/>
            <person name="Schmutz J."/>
            <person name="Schwarze F.W.M.R."/>
            <person name="vanKuyk P.A."/>
            <person name="Horton J.S."/>
            <person name="Grigoriev I.V."/>
            <person name="Woesten H.A.B."/>
        </authorList>
    </citation>
    <scope>NUCLEOTIDE SEQUENCE [LARGE SCALE GENOMIC DNA]</scope>
    <source>
        <strain evidence="14">H4-8 / FGSC 9210</strain>
    </source>
</reference>
<dbReference type="InterPro" id="IPR035019">
    <property type="entry name" value="Spt6_SH2_N"/>
</dbReference>
<dbReference type="GO" id="GO:0003677">
    <property type="term" value="F:DNA binding"/>
    <property type="evidence" value="ECO:0007669"/>
    <property type="project" value="InterPro"/>
</dbReference>
<dbReference type="SUPFAM" id="SSF47781">
    <property type="entry name" value="RuvA domain 2-like"/>
    <property type="match status" value="2"/>
</dbReference>
<keyword evidence="14" id="KW-1185">Reference proteome</keyword>
<dbReference type="Pfam" id="PF14632">
    <property type="entry name" value="SPT6_acidic"/>
    <property type="match status" value="1"/>
</dbReference>
<dbReference type="SUPFAM" id="SSF53098">
    <property type="entry name" value="Ribonuclease H-like"/>
    <property type="match status" value="1"/>
</dbReference>
<accession>D8PTB3</accession>
<dbReference type="PANTHER" id="PTHR10145">
    <property type="entry name" value="TRANSCRIPTION ELONGATION FACTOR SPT6"/>
    <property type="match status" value="1"/>
</dbReference>
<evidence type="ECO:0000256" key="7">
    <source>
        <dbReference type="ARBA" id="ARBA00023163"/>
    </source>
</evidence>
<evidence type="ECO:0000256" key="11">
    <source>
        <dbReference type="SAM" id="MobiDB-lite"/>
    </source>
</evidence>
<dbReference type="InterPro" id="IPR035018">
    <property type="entry name" value="Spt6_SH2_C"/>
</dbReference>
<dbReference type="Pfam" id="PF21710">
    <property type="entry name" value="Spt6_S1"/>
    <property type="match status" value="1"/>
</dbReference>
<dbReference type="FunFam" id="3.30.505.10:FF:000056">
    <property type="entry name" value="Transcription elongation factor Spt6"/>
    <property type="match status" value="1"/>
</dbReference>
<dbReference type="Proteomes" id="UP000007431">
    <property type="component" value="Unassembled WGS sequence"/>
</dbReference>
<dbReference type="CDD" id="cd09918">
    <property type="entry name" value="SH2_Nterm_SPT6_like"/>
    <property type="match status" value="1"/>
</dbReference>
<dbReference type="GO" id="GO:0005694">
    <property type="term" value="C:chromosome"/>
    <property type="evidence" value="ECO:0007669"/>
    <property type="project" value="UniProtKB-SubCell"/>
</dbReference>
<evidence type="ECO:0000256" key="3">
    <source>
        <dbReference type="ARBA" id="ARBA00009253"/>
    </source>
</evidence>
<dbReference type="InterPro" id="IPR042066">
    <property type="entry name" value="Spt6_death-like"/>
</dbReference>
<dbReference type="Gene3D" id="3.30.505.10">
    <property type="entry name" value="SH2 domain"/>
    <property type="match status" value="2"/>
</dbReference>
<dbReference type="OMA" id="GYFYLCF"/>
<dbReference type="InterPro" id="IPR036860">
    <property type="entry name" value="SH2_dom_sf"/>
</dbReference>
<dbReference type="InterPro" id="IPR028083">
    <property type="entry name" value="Spt6_acidic_N_dom"/>
</dbReference>
<evidence type="ECO:0000313" key="13">
    <source>
        <dbReference type="EMBL" id="EFJ01285.1"/>
    </source>
</evidence>
<dbReference type="InterPro" id="IPR032706">
    <property type="entry name" value="Spt6_HHH"/>
</dbReference>
<dbReference type="HOGENOM" id="CLU_001680_0_1_1"/>
<organism evidence="14">
    <name type="scientific">Schizophyllum commune (strain H4-8 / FGSC 9210)</name>
    <name type="common">Split gill fungus</name>
    <dbReference type="NCBI Taxonomy" id="578458"/>
    <lineage>
        <taxon>Eukaryota</taxon>
        <taxon>Fungi</taxon>
        <taxon>Dikarya</taxon>
        <taxon>Basidiomycota</taxon>
        <taxon>Agaricomycotina</taxon>
        <taxon>Agaricomycetes</taxon>
        <taxon>Agaricomycetidae</taxon>
        <taxon>Agaricales</taxon>
        <taxon>Schizophyllaceae</taxon>
        <taxon>Schizophyllum</taxon>
    </lineage>
</organism>
<dbReference type="Gene3D" id="1.10.150.850">
    <property type="entry name" value="Spt6, helix-hairpin-helix domain"/>
    <property type="match status" value="1"/>
</dbReference>
<dbReference type="InterPro" id="IPR023323">
    <property type="entry name" value="Tex-like_dom_sf"/>
</dbReference>
<dbReference type="GeneID" id="9594640"/>
<dbReference type="InterPro" id="IPR023319">
    <property type="entry name" value="Tex-like_HTH_dom_sf"/>
</dbReference>
<dbReference type="Gene3D" id="1.10.3500.10">
    <property type="entry name" value="Tex N-terminal region-like"/>
    <property type="match status" value="1"/>
</dbReference>